<organism evidence="3 4">
    <name type="scientific">Hericium alpestre</name>
    <dbReference type="NCBI Taxonomy" id="135208"/>
    <lineage>
        <taxon>Eukaryota</taxon>
        <taxon>Fungi</taxon>
        <taxon>Dikarya</taxon>
        <taxon>Basidiomycota</taxon>
        <taxon>Agaricomycotina</taxon>
        <taxon>Agaricomycetes</taxon>
        <taxon>Russulales</taxon>
        <taxon>Hericiaceae</taxon>
        <taxon>Hericium</taxon>
    </lineage>
</organism>
<evidence type="ECO:0000259" key="2">
    <source>
        <dbReference type="Pfam" id="PF00849"/>
    </source>
</evidence>
<dbReference type="EMBL" id="SFCI01001094">
    <property type="protein sequence ID" value="TFY76787.1"/>
    <property type="molecule type" value="Genomic_DNA"/>
</dbReference>
<accession>A0A4Y9ZRV3</accession>
<evidence type="ECO:0000313" key="3">
    <source>
        <dbReference type="EMBL" id="TFY76787.1"/>
    </source>
</evidence>
<dbReference type="OrthoDB" id="424794at2759"/>
<evidence type="ECO:0000256" key="1">
    <source>
        <dbReference type="SAM" id="MobiDB-lite"/>
    </source>
</evidence>
<dbReference type="GO" id="GO:0009982">
    <property type="term" value="F:pseudouridine synthase activity"/>
    <property type="evidence" value="ECO:0007669"/>
    <property type="project" value="InterPro"/>
</dbReference>
<dbReference type="GO" id="GO:0000455">
    <property type="term" value="P:enzyme-directed rRNA pseudouridine synthesis"/>
    <property type="evidence" value="ECO:0007669"/>
    <property type="project" value="TreeGrafter"/>
</dbReference>
<dbReference type="SUPFAM" id="SSF55120">
    <property type="entry name" value="Pseudouridine synthase"/>
    <property type="match status" value="1"/>
</dbReference>
<dbReference type="GO" id="GO:0003723">
    <property type="term" value="F:RNA binding"/>
    <property type="evidence" value="ECO:0007669"/>
    <property type="project" value="InterPro"/>
</dbReference>
<feature type="region of interest" description="Disordered" evidence="1">
    <location>
        <begin position="232"/>
        <end position="309"/>
    </location>
</feature>
<comment type="caution">
    <text evidence="3">The sequence shown here is derived from an EMBL/GenBank/DDBJ whole genome shotgun (WGS) entry which is preliminary data.</text>
</comment>
<reference evidence="3 4" key="1">
    <citation type="submission" date="2019-02" db="EMBL/GenBank/DDBJ databases">
        <title>Genome sequencing of the rare red list fungi Hericium alpestre (H. flagellum).</title>
        <authorList>
            <person name="Buettner E."/>
            <person name="Kellner H."/>
        </authorList>
    </citation>
    <scope>NUCLEOTIDE SEQUENCE [LARGE SCALE GENOMIC DNA]</scope>
    <source>
        <strain evidence="3 4">DSM 108284</strain>
    </source>
</reference>
<evidence type="ECO:0000313" key="4">
    <source>
        <dbReference type="Proteomes" id="UP000298061"/>
    </source>
</evidence>
<name>A0A4Y9ZRV3_9AGAM</name>
<dbReference type="Pfam" id="PF00849">
    <property type="entry name" value="PseudoU_synth_2"/>
    <property type="match status" value="1"/>
</dbReference>
<dbReference type="STRING" id="135208.A0A4Y9ZRV3"/>
<dbReference type="PANTHER" id="PTHR21600:SF40">
    <property type="entry name" value="PSEUDOURIDYLATE SYNTHASE RPUSD2"/>
    <property type="match status" value="1"/>
</dbReference>
<proteinExistence type="predicted"/>
<dbReference type="InterPro" id="IPR020103">
    <property type="entry name" value="PsdUridine_synth_cat_dom_sf"/>
</dbReference>
<protein>
    <recommendedName>
        <fullName evidence="2">Pseudouridine synthase RsuA/RluA-like domain-containing protein</fullName>
    </recommendedName>
</protein>
<dbReference type="Gene3D" id="3.30.2350.10">
    <property type="entry name" value="Pseudouridine synthase"/>
    <property type="match status" value="1"/>
</dbReference>
<dbReference type="InterPro" id="IPR006145">
    <property type="entry name" value="PsdUridine_synth_RsuA/RluA"/>
</dbReference>
<dbReference type="CDD" id="cd02557">
    <property type="entry name" value="PseudoU_synth_ScRIB2"/>
    <property type="match status" value="1"/>
</dbReference>
<feature type="domain" description="Pseudouridine synthase RsuA/RluA-like" evidence="2">
    <location>
        <begin position="50"/>
        <end position="204"/>
    </location>
</feature>
<dbReference type="AlphaFoldDB" id="A0A4Y9ZRV3"/>
<dbReference type="PANTHER" id="PTHR21600">
    <property type="entry name" value="MITOCHONDRIAL RNA PSEUDOURIDINE SYNTHASE"/>
    <property type="match status" value="1"/>
</dbReference>
<dbReference type="InterPro" id="IPR006224">
    <property type="entry name" value="PsdUridine_synth_RluA-like_CS"/>
</dbReference>
<sequence>MATDSSTPLNVLRLRSCTLTSAFCRNIVHRHEPPVTSTPVRILHEDLERDFIIIDKPGSIPVHATGRYFYLSLVEILQNDFGYKKVYTVNRLDRLTSGLMIIGLSSKRAHLLAEEFLAGTIKKEYIARCTGEFPAEEVIVDQPLLTVDRQMGLNIVHPDGKQAKTVFNRLHYDANTNTSVLHYVFPPSGQPLTGRSHQIRVHLQFLGHPIANDPLYSETRIWGENLGKGGIDVTPTEERIAPIPPPQFQGSPNPERLTTPEQLISKPQQDEAESKADTSASAAQPSVEPEKPKLLPRETGHDIGMGSPVPLSAEAVGVITRLRNMKDEDEDWSRWRDVVFKAKALLHPQGMKIKAAPPQNQRKRGGPAWNGEGSMPPPPPSDTGVYSP</sequence>
<gene>
    <name evidence="3" type="ORF">EWM64_g7227</name>
</gene>
<feature type="region of interest" description="Disordered" evidence="1">
    <location>
        <begin position="350"/>
        <end position="388"/>
    </location>
</feature>
<feature type="non-terminal residue" evidence="3">
    <location>
        <position position="388"/>
    </location>
</feature>
<keyword evidence="4" id="KW-1185">Reference proteome</keyword>
<dbReference type="PROSITE" id="PS01129">
    <property type="entry name" value="PSI_RLU"/>
    <property type="match status" value="1"/>
</dbReference>
<dbReference type="InterPro" id="IPR050188">
    <property type="entry name" value="RluA_PseudoU_synthase"/>
</dbReference>
<dbReference type="Proteomes" id="UP000298061">
    <property type="component" value="Unassembled WGS sequence"/>
</dbReference>
<feature type="compositionally biased region" description="Basic and acidic residues" evidence="1">
    <location>
        <begin position="288"/>
        <end position="301"/>
    </location>
</feature>